<evidence type="ECO:0000259" key="13">
    <source>
        <dbReference type="Pfam" id="PF01728"/>
    </source>
</evidence>
<reference evidence="14 15" key="1">
    <citation type="submission" date="2023-09" db="EMBL/GenBank/DDBJ databases">
        <authorList>
            <person name="Rey-Velasco X."/>
        </authorList>
    </citation>
    <scope>NUCLEOTIDE SEQUENCE [LARGE SCALE GENOMIC DNA]</scope>
    <source>
        <strain evidence="14 15">W311</strain>
    </source>
</reference>
<comment type="catalytic activity">
    <reaction evidence="10 11">
        <text>uridine(2552) in 23S rRNA + S-adenosyl-L-methionine = 2'-O-methyluridine(2552) in 23S rRNA + S-adenosyl-L-homocysteine + H(+)</text>
        <dbReference type="Rhea" id="RHEA:42720"/>
        <dbReference type="Rhea" id="RHEA-COMP:10202"/>
        <dbReference type="Rhea" id="RHEA-COMP:10203"/>
        <dbReference type="ChEBI" id="CHEBI:15378"/>
        <dbReference type="ChEBI" id="CHEBI:57856"/>
        <dbReference type="ChEBI" id="CHEBI:59789"/>
        <dbReference type="ChEBI" id="CHEBI:65315"/>
        <dbReference type="ChEBI" id="CHEBI:74478"/>
        <dbReference type="EC" id="2.1.1.166"/>
    </reaction>
</comment>
<evidence type="ECO:0000256" key="6">
    <source>
        <dbReference type="ARBA" id="ARBA00038861"/>
    </source>
</evidence>
<feature type="binding site" evidence="11">
    <location>
        <position position="76"/>
    </location>
    <ligand>
        <name>S-adenosyl-L-methionine</name>
        <dbReference type="ChEBI" id="CHEBI:59789"/>
    </ligand>
</feature>
<dbReference type="EC" id="2.1.1.166" evidence="6 11"/>
<comment type="similarity">
    <text evidence="11">Belongs to the class I-like SAM-binding methyltransferase superfamily. RNA methyltransferase RlmE family.</text>
</comment>
<keyword evidence="2 11" id="KW-0489">Methyltransferase</keyword>
<feature type="region of interest" description="Disordered" evidence="12">
    <location>
        <begin position="1"/>
        <end position="24"/>
    </location>
</feature>
<dbReference type="InterPro" id="IPR050082">
    <property type="entry name" value="RNA_methyltr_RlmE"/>
</dbReference>
<name>A0ABZ0B9C3_9SPHN</name>
<dbReference type="GO" id="GO:0032259">
    <property type="term" value="P:methylation"/>
    <property type="evidence" value="ECO:0007669"/>
    <property type="project" value="UniProtKB-KW"/>
</dbReference>
<comment type="function">
    <text evidence="5 11">Specifically methylates the uridine in position 2552 of 23S rRNA at the 2'-O position of the ribose in the fully assembled 50S ribosomal subunit.</text>
</comment>
<evidence type="ECO:0000256" key="11">
    <source>
        <dbReference type="HAMAP-Rule" id="MF_01547"/>
    </source>
</evidence>
<evidence type="ECO:0000256" key="8">
    <source>
        <dbReference type="ARBA" id="ARBA00041995"/>
    </source>
</evidence>
<sequence length="225" mass="24434">MSRGGRSGGRQRVRTARGRSAQSTRWLERQLNDPYVKRARAEGYRSRAAYKLLELDEKFGLLKKAKRVVDLGIAPGSWTQVVRKRTPDAAIVGIDLLPVDPIEGVTIFQMDFLDDDAPDRLKDALDGPADLVLSDMAANTVGHPQTDHLRTMGLVEAGAAFATEILAPGGAFVAKVLAGGADSALVAELKRNFTTVKHAKPPASRKDSSEWYVVAQGFKGLDQPR</sequence>
<evidence type="ECO:0000256" key="9">
    <source>
        <dbReference type="ARBA" id="ARBA00042745"/>
    </source>
</evidence>
<keyword evidence="3 11" id="KW-0808">Transferase</keyword>
<dbReference type="InterPro" id="IPR015507">
    <property type="entry name" value="rRNA-MeTfrase_E"/>
</dbReference>
<dbReference type="PANTHER" id="PTHR10920">
    <property type="entry name" value="RIBOSOMAL RNA METHYLTRANSFERASE"/>
    <property type="match status" value="1"/>
</dbReference>
<gene>
    <name evidence="11" type="primary">rlmE</name>
    <name evidence="11" type="synonym">ftsJ</name>
    <name evidence="11" type="synonym">rrmJ</name>
    <name evidence="14" type="ORF">RPR59_00145</name>
</gene>
<evidence type="ECO:0000256" key="4">
    <source>
        <dbReference type="ARBA" id="ARBA00022691"/>
    </source>
</evidence>
<keyword evidence="4 11" id="KW-0949">S-adenosyl-L-methionine</keyword>
<dbReference type="PIRSF" id="PIRSF005461">
    <property type="entry name" value="23S_rRNA_mtase"/>
    <property type="match status" value="1"/>
</dbReference>
<keyword evidence="15" id="KW-1185">Reference proteome</keyword>
<dbReference type="InterPro" id="IPR029063">
    <property type="entry name" value="SAM-dependent_MTases_sf"/>
</dbReference>
<evidence type="ECO:0000256" key="3">
    <source>
        <dbReference type="ARBA" id="ARBA00022679"/>
    </source>
</evidence>
<keyword evidence="1 11" id="KW-0698">rRNA processing</keyword>
<comment type="subcellular location">
    <subcellularLocation>
        <location evidence="11">Cytoplasm</location>
    </subcellularLocation>
</comment>
<protein>
    <recommendedName>
        <fullName evidence="7 11">Ribosomal RNA large subunit methyltransferase E</fullName>
        <ecNumber evidence="6 11">2.1.1.166</ecNumber>
    </recommendedName>
    <alternativeName>
        <fullName evidence="9 11">23S rRNA Um2552 methyltransferase</fullName>
    </alternativeName>
    <alternativeName>
        <fullName evidence="8 11">rRNA (uridine-2'-O-)-methyltransferase</fullName>
    </alternativeName>
</protein>
<dbReference type="EMBL" id="CP135076">
    <property type="protein sequence ID" value="WNO53716.1"/>
    <property type="molecule type" value="Genomic_DNA"/>
</dbReference>
<dbReference type="PANTHER" id="PTHR10920:SF18">
    <property type="entry name" value="RRNA METHYLTRANSFERASE 2, MITOCHONDRIAL"/>
    <property type="match status" value="1"/>
</dbReference>
<evidence type="ECO:0000256" key="7">
    <source>
        <dbReference type="ARBA" id="ARBA00041129"/>
    </source>
</evidence>
<dbReference type="Proteomes" id="UP001302249">
    <property type="component" value="Chromosome"/>
</dbReference>
<keyword evidence="11" id="KW-0963">Cytoplasm</keyword>
<dbReference type="Pfam" id="PF01728">
    <property type="entry name" value="FtsJ"/>
    <property type="match status" value="1"/>
</dbReference>
<feature type="binding site" evidence="11">
    <location>
        <position position="95"/>
    </location>
    <ligand>
        <name>S-adenosyl-L-methionine</name>
        <dbReference type="ChEBI" id="CHEBI:59789"/>
    </ligand>
</feature>
<dbReference type="InterPro" id="IPR002877">
    <property type="entry name" value="RNA_MeTrfase_FtsJ_dom"/>
</dbReference>
<accession>A0ABZ0B9C3</accession>
<feature type="binding site" evidence="11">
    <location>
        <position position="135"/>
    </location>
    <ligand>
        <name>S-adenosyl-L-methionine</name>
        <dbReference type="ChEBI" id="CHEBI:59789"/>
    </ligand>
</feature>
<feature type="domain" description="Ribosomal RNA methyltransferase FtsJ" evidence="13">
    <location>
        <begin position="44"/>
        <end position="218"/>
    </location>
</feature>
<feature type="binding site" evidence="11">
    <location>
        <position position="78"/>
    </location>
    <ligand>
        <name>S-adenosyl-L-methionine</name>
        <dbReference type="ChEBI" id="CHEBI:59789"/>
    </ligand>
</feature>
<dbReference type="RefSeq" id="WP_313915437.1">
    <property type="nucleotide sequence ID" value="NZ_CP135076.1"/>
</dbReference>
<proteinExistence type="inferred from homology"/>
<feature type="active site" description="Proton acceptor" evidence="11">
    <location>
        <position position="175"/>
    </location>
</feature>
<evidence type="ECO:0000256" key="1">
    <source>
        <dbReference type="ARBA" id="ARBA00022552"/>
    </source>
</evidence>
<evidence type="ECO:0000256" key="10">
    <source>
        <dbReference type="ARBA" id="ARBA00048970"/>
    </source>
</evidence>
<organism evidence="14 15">
    <name type="scientific">Stakelama saccharophila</name>
    <dbReference type="NCBI Taxonomy" id="3075605"/>
    <lineage>
        <taxon>Bacteria</taxon>
        <taxon>Pseudomonadati</taxon>
        <taxon>Pseudomonadota</taxon>
        <taxon>Alphaproteobacteria</taxon>
        <taxon>Sphingomonadales</taxon>
        <taxon>Sphingomonadaceae</taxon>
        <taxon>Stakelama</taxon>
    </lineage>
</organism>
<evidence type="ECO:0000313" key="14">
    <source>
        <dbReference type="EMBL" id="WNO53716.1"/>
    </source>
</evidence>
<dbReference type="Gene3D" id="3.40.50.150">
    <property type="entry name" value="Vaccinia Virus protein VP39"/>
    <property type="match status" value="1"/>
</dbReference>
<evidence type="ECO:0000313" key="15">
    <source>
        <dbReference type="Proteomes" id="UP001302249"/>
    </source>
</evidence>
<dbReference type="GO" id="GO:0008168">
    <property type="term" value="F:methyltransferase activity"/>
    <property type="evidence" value="ECO:0007669"/>
    <property type="project" value="UniProtKB-KW"/>
</dbReference>
<dbReference type="SUPFAM" id="SSF53335">
    <property type="entry name" value="S-adenosyl-L-methionine-dependent methyltransferases"/>
    <property type="match status" value="1"/>
</dbReference>
<dbReference type="HAMAP" id="MF_01547">
    <property type="entry name" value="RNA_methyltr_E"/>
    <property type="match status" value="1"/>
</dbReference>
<evidence type="ECO:0000256" key="2">
    <source>
        <dbReference type="ARBA" id="ARBA00022603"/>
    </source>
</evidence>
<feature type="binding site" evidence="11">
    <location>
        <position position="111"/>
    </location>
    <ligand>
        <name>S-adenosyl-L-methionine</name>
        <dbReference type="ChEBI" id="CHEBI:59789"/>
    </ligand>
</feature>
<evidence type="ECO:0000256" key="5">
    <source>
        <dbReference type="ARBA" id="ARBA00037569"/>
    </source>
</evidence>
<evidence type="ECO:0000256" key="12">
    <source>
        <dbReference type="SAM" id="MobiDB-lite"/>
    </source>
</evidence>